<protein>
    <submittedName>
        <fullName evidence="2">Uncharacterized protein</fullName>
    </submittedName>
</protein>
<name>A0A8J5VWL8_ZIZPA</name>
<reference evidence="2" key="2">
    <citation type="submission" date="2021-02" db="EMBL/GenBank/DDBJ databases">
        <authorList>
            <person name="Kimball J.A."/>
            <person name="Haas M.W."/>
            <person name="Macchietto M."/>
            <person name="Kono T."/>
            <person name="Duquette J."/>
            <person name="Shao M."/>
        </authorList>
    </citation>
    <scope>NUCLEOTIDE SEQUENCE</scope>
    <source>
        <tissue evidence="2">Fresh leaf tissue</tissue>
    </source>
</reference>
<comment type="caution">
    <text evidence="2">The sequence shown here is derived from an EMBL/GenBank/DDBJ whole genome shotgun (WGS) entry which is preliminary data.</text>
</comment>
<organism evidence="2 3">
    <name type="scientific">Zizania palustris</name>
    <name type="common">Northern wild rice</name>
    <dbReference type="NCBI Taxonomy" id="103762"/>
    <lineage>
        <taxon>Eukaryota</taxon>
        <taxon>Viridiplantae</taxon>
        <taxon>Streptophyta</taxon>
        <taxon>Embryophyta</taxon>
        <taxon>Tracheophyta</taxon>
        <taxon>Spermatophyta</taxon>
        <taxon>Magnoliopsida</taxon>
        <taxon>Liliopsida</taxon>
        <taxon>Poales</taxon>
        <taxon>Poaceae</taxon>
        <taxon>BOP clade</taxon>
        <taxon>Oryzoideae</taxon>
        <taxon>Oryzeae</taxon>
        <taxon>Zizaniinae</taxon>
        <taxon>Zizania</taxon>
    </lineage>
</organism>
<sequence>MSQHVLRPLHIHIHHVIAAQAKPTLTPNPNHFRPPQHHRHCLTRSTPPQQSSIDMGSRMRKYAPSGEAVQVVPELVVEPLGPHLRHSGVVEAPEHLGVNLQLVVVVFKESLR</sequence>
<evidence type="ECO:0000256" key="1">
    <source>
        <dbReference type="SAM" id="MobiDB-lite"/>
    </source>
</evidence>
<proteinExistence type="predicted"/>
<dbReference type="Proteomes" id="UP000729402">
    <property type="component" value="Unassembled WGS sequence"/>
</dbReference>
<accession>A0A8J5VWL8</accession>
<feature type="compositionally biased region" description="Polar residues" evidence="1">
    <location>
        <begin position="43"/>
        <end position="54"/>
    </location>
</feature>
<reference evidence="2" key="1">
    <citation type="journal article" date="2021" name="bioRxiv">
        <title>Whole Genome Assembly and Annotation of Northern Wild Rice, Zizania palustris L., Supports a Whole Genome Duplication in the Zizania Genus.</title>
        <authorList>
            <person name="Haas M."/>
            <person name="Kono T."/>
            <person name="Macchietto M."/>
            <person name="Millas R."/>
            <person name="McGilp L."/>
            <person name="Shao M."/>
            <person name="Duquette J."/>
            <person name="Hirsch C.N."/>
            <person name="Kimball J."/>
        </authorList>
    </citation>
    <scope>NUCLEOTIDE SEQUENCE</scope>
    <source>
        <tissue evidence="2">Fresh leaf tissue</tissue>
    </source>
</reference>
<gene>
    <name evidence="2" type="ORF">GUJ93_ZPchr0006g42750</name>
</gene>
<keyword evidence="3" id="KW-1185">Reference proteome</keyword>
<evidence type="ECO:0000313" key="2">
    <source>
        <dbReference type="EMBL" id="KAG8074956.1"/>
    </source>
</evidence>
<feature type="region of interest" description="Disordered" evidence="1">
    <location>
        <begin position="35"/>
        <end position="64"/>
    </location>
</feature>
<dbReference type="AlphaFoldDB" id="A0A8J5VWL8"/>
<dbReference type="EMBL" id="JAAALK010000283">
    <property type="protein sequence ID" value="KAG8074956.1"/>
    <property type="molecule type" value="Genomic_DNA"/>
</dbReference>
<evidence type="ECO:0000313" key="3">
    <source>
        <dbReference type="Proteomes" id="UP000729402"/>
    </source>
</evidence>